<protein>
    <recommendedName>
        <fullName evidence="4">Nitric oxide reductase F protein</fullName>
    </recommendedName>
</protein>
<feature type="transmembrane region" description="Helical" evidence="1">
    <location>
        <begin position="52"/>
        <end position="71"/>
    </location>
</feature>
<evidence type="ECO:0000256" key="1">
    <source>
        <dbReference type="SAM" id="Phobius"/>
    </source>
</evidence>
<proteinExistence type="predicted"/>
<keyword evidence="1" id="KW-0472">Membrane</keyword>
<evidence type="ECO:0000313" key="3">
    <source>
        <dbReference type="Proteomes" id="UP000279673"/>
    </source>
</evidence>
<dbReference type="RefSeq" id="WP_113901703.1">
    <property type="nucleotide sequence ID" value="NZ_RCHI01000025.1"/>
</dbReference>
<dbReference type="EMBL" id="RCHI01000025">
    <property type="protein sequence ID" value="RLL61990.1"/>
    <property type="molecule type" value="Genomic_DNA"/>
</dbReference>
<evidence type="ECO:0000313" key="2">
    <source>
        <dbReference type="EMBL" id="RLL61990.1"/>
    </source>
</evidence>
<keyword evidence="1" id="KW-0812">Transmembrane</keyword>
<name>A0A421BJA6_9RHOB</name>
<organism evidence="2 3">
    <name type="scientific">Paenirhodobacter hankyongi</name>
    <dbReference type="NCBI Taxonomy" id="2294033"/>
    <lineage>
        <taxon>Bacteria</taxon>
        <taxon>Pseudomonadati</taxon>
        <taxon>Pseudomonadota</taxon>
        <taxon>Alphaproteobacteria</taxon>
        <taxon>Rhodobacterales</taxon>
        <taxon>Rhodobacter group</taxon>
        <taxon>Paenirhodobacter</taxon>
    </lineage>
</organism>
<evidence type="ECO:0008006" key="4">
    <source>
        <dbReference type="Google" id="ProtNLM"/>
    </source>
</evidence>
<accession>A0A421BJA6</accession>
<dbReference type="AlphaFoldDB" id="A0A421BJA6"/>
<dbReference type="Proteomes" id="UP000279673">
    <property type="component" value="Unassembled WGS sequence"/>
</dbReference>
<comment type="caution">
    <text evidence="2">The sequence shown here is derived from an EMBL/GenBank/DDBJ whole genome shotgun (WGS) entry which is preliminary data.</text>
</comment>
<keyword evidence="1" id="KW-1133">Transmembrane helix</keyword>
<feature type="transmembrane region" description="Helical" evidence="1">
    <location>
        <begin position="12"/>
        <end position="40"/>
    </location>
</feature>
<sequence length="74" mass="7858">MDPLTRNWLWLLALIGATVALAGWPAALLAVAFLKAVAILNGFLHLTRASGWLTAFAVPLGLWLAAIWALHAVG</sequence>
<reference evidence="2 3" key="1">
    <citation type="submission" date="2018-10" db="EMBL/GenBank/DDBJ databases">
        <title>Rhodobacter sp . BO-81.</title>
        <authorList>
            <person name="Im W.T."/>
        </authorList>
    </citation>
    <scope>NUCLEOTIDE SEQUENCE [LARGE SCALE GENOMIC DNA]</scope>
    <source>
        <strain evidence="2 3">BO-81</strain>
    </source>
</reference>
<keyword evidence="3" id="KW-1185">Reference proteome</keyword>
<gene>
    <name evidence="2" type="ORF">DYS74_17520</name>
</gene>